<reference evidence="2" key="1">
    <citation type="journal article" date="2020" name="mSystems">
        <title>Genome- and Community-Level Interaction Insights into Carbon Utilization and Element Cycling Functions of Hydrothermarchaeota in Hydrothermal Sediment.</title>
        <authorList>
            <person name="Zhou Z."/>
            <person name="Liu Y."/>
            <person name="Xu W."/>
            <person name="Pan J."/>
            <person name="Luo Z.H."/>
            <person name="Li M."/>
        </authorList>
    </citation>
    <scope>NUCLEOTIDE SEQUENCE [LARGE SCALE GENOMIC DNA]</scope>
    <source>
        <strain evidence="2">HyVt-513</strain>
    </source>
</reference>
<feature type="non-terminal residue" evidence="2">
    <location>
        <position position="127"/>
    </location>
</feature>
<evidence type="ECO:0008006" key="4">
    <source>
        <dbReference type="Google" id="ProtNLM"/>
    </source>
</evidence>
<evidence type="ECO:0000313" key="3">
    <source>
        <dbReference type="Proteomes" id="UP000885722"/>
    </source>
</evidence>
<evidence type="ECO:0000313" key="2">
    <source>
        <dbReference type="EMBL" id="HFC03664.1"/>
    </source>
</evidence>
<evidence type="ECO:0000256" key="1">
    <source>
        <dbReference type="SAM" id="Phobius"/>
    </source>
</evidence>
<protein>
    <recommendedName>
        <fullName evidence="4">Copper resistance protein D domain-containing protein</fullName>
    </recommendedName>
</protein>
<organism evidence="2 3">
    <name type="scientific">Nitratifractor salsuginis</name>
    <dbReference type="NCBI Taxonomy" id="269261"/>
    <lineage>
        <taxon>Bacteria</taxon>
        <taxon>Pseudomonadati</taxon>
        <taxon>Campylobacterota</taxon>
        <taxon>Epsilonproteobacteria</taxon>
        <taxon>Campylobacterales</taxon>
        <taxon>Sulfurovaceae</taxon>
        <taxon>Nitratifractor</taxon>
    </lineage>
</organism>
<dbReference type="EMBL" id="DRNO01000147">
    <property type="protein sequence ID" value="HFC03664.1"/>
    <property type="molecule type" value="Genomic_DNA"/>
</dbReference>
<dbReference type="Proteomes" id="UP000885722">
    <property type="component" value="Unassembled WGS sequence"/>
</dbReference>
<dbReference type="AlphaFoldDB" id="A0A7V2SIW1"/>
<accession>A0A7V2SIW1</accession>
<keyword evidence="1" id="KW-1133">Transmembrane helix</keyword>
<comment type="caution">
    <text evidence="2">The sequence shown here is derived from an EMBL/GenBank/DDBJ whole genome shotgun (WGS) entry which is preliminary data.</text>
</comment>
<proteinExistence type="predicted"/>
<gene>
    <name evidence="2" type="ORF">ENJ74_02215</name>
</gene>
<keyword evidence="1" id="KW-0472">Membrane</keyword>
<feature type="transmembrane region" description="Helical" evidence="1">
    <location>
        <begin position="12"/>
        <end position="37"/>
    </location>
</feature>
<feature type="transmembrane region" description="Helical" evidence="1">
    <location>
        <begin position="58"/>
        <end position="79"/>
    </location>
</feature>
<name>A0A7V2SIW1_9BACT</name>
<sequence>MQDLFQNYAHLIVFIHVLGAIVWIGGMIAVRVAVHPVMQSIEDPGIKLGKTLQITGRLFNLVMPFIVLIVVTGLIMAIALGGHQGPDKAVFIFKEIIWTVMALNYTYMYVKRIRAQRRFNAGDLAGA</sequence>
<feature type="transmembrane region" description="Helical" evidence="1">
    <location>
        <begin position="91"/>
        <end position="110"/>
    </location>
</feature>
<keyword evidence="1" id="KW-0812">Transmembrane</keyword>